<evidence type="ECO:0000313" key="5">
    <source>
        <dbReference type="EMBL" id="KAA6316340.1"/>
    </source>
</evidence>
<dbReference type="InterPro" id="IPR002195">
    <property type="entry name" value="Dihydroorotase_CS"/>
</dbReference>
<proteinExistence type="predicted"/>
<dbReference type="AlphaFoldDB" id="A0A5J4Q5S9"/>
<comment type="caution">
    <text evidence="5">The sequence shown here is derived from an EMBL/GenBank/DDBJ whole genome shotgun (WGS) entry which is preliminary data.</text>
</comment>
<dbReference type="NCBIfam" id="TIGR00857">
    <property type="entry name" value="pyrC_multi"/>
    <property type="match status" value="1"/>
</dbReference>
<dbReference type="Gene3D" id="2.30.40.10">
    <property type="entry name" value="Urease, subunit C, domain 1"/>
    <property type="match status" value="1"/>
</dbReference>
<name>A0A5J4Q5S9_9ZZZZ</name>
<feature type="non-terminal residue" evidence="5">
    <location>
        <position position="427"/>
    </location>
</feature>
<dbReference type="SUPFAM" id="SSF51556">
    <property type="entry name" value="Metallo-dependent hydrolases"/>
    <property type="match status" value="1"/>
</dbReference>
<gene>
    <name evidence="5" type="ORF">EZS27_033336</name>
</gene>
<dbReference type="Pfam" id="PF01979">
    <property type="entry name" value="Amidohydro_1"/>
    <property type="match status" value="1"/>
</dbReference>
<evidence type="ECO:0000259" key="4">
    <source>
        <dbReference type="Pfam" id="PF01979"/>
    </source>
</evidence>
<protein>
    <submittedName>
        <fullName evidence="5">Dihydroorotase</fullName>
        <ecNumber evidence="5">3.5.2.3</ecNumber>
    </submittedName>
</protein>
<dbReference type="NCBIfam" id="NF006688">
    <property type="entry name" value="PRK09236.1"/>
    <property type="match status" value="1"/>
</dbReference>
<evidence type="ECO:0000256" key="2">
    <source>
        <dbReference type="ARBA" id="ARBA00022723"/>
    </source>
</evidence>
<sequence length="427" mass="47676">MKRTLIKNAIVVNEGRSFKGSVVVEGEKIENILEEEPDSLFSCCETIDAEGCWLLPGIIDDHVHFRDPGLTHKADISSESKAAVAGGVTSVMDMPNTYPQTVTLDTLNKKFDEMSKKSLINYSCYFGATNENYVNFKHLNEHRVCGIKVFMGSSTGNMLVDKIEHLRRIFGETDLLIAAHCEDQAIIEKNREKYKEKITYEDLPVTYHPRIRSAEACYESSRLAVRLANENGARLHLLHITTAKELELLNDTPLKSKRITAEVCIPHLIFTSADYTALGSLIKCNPSIKNISDRDALRSAVNSGRIDVIATDHAPHLLSEKEGGALKASSGMPMVQYSLVSMLKLVDEGVFTIEKIVEKMCHAPADIYHIGNRGYIRSGYQADLVLVKPANWTLTNKDILSKCKWSPIEGKVFNHRIDKTFVNGHLV</sequence>
<evidence type="ECO:0000256" key="3">
    <source>
        <dbReference type="ARBA" id="ARBA00022801"/>
    </source>
</evidence>
<dbReference type="InterPro" id="IPR032466">
    <property type="entry name" value="Metal_Hydrolase"/>
</dbReference>
<dbReference type="PANTHER" id="PTHR43668">
    <property type="entry name" value="ALLANTOINASE"/>
    <property type="match status" value="1"/>
</dbReference>
<comment type="cofactor">
    <cofactor evidence="1">
        <name>Zn(2+)</name>
        <dbReference type="ChEBI" id="CHEBI:29105"/>
    </cofactor>
</comment>
<dbReference type="PANTHER" id="PTHR43668:SF4">
    <property type="entry name" value="ALLANTOINASE"/>
    <property type="match status" value="1"/>
</dbReference>
<dbReference type="EC" id="3.5.2.3" evidence="5"/>
<dbReference type="SUPFAM" id="SSF51338">
    <property type="entry name" value="Composite domain of metallo-dependent hydrolases"/>
    <property type="match status" value="1"/>
</dbReference>
<dbReference type="GO" id="GO:0004151">
    <property type="term" value="F:dihydroorotase activity"/>
    <property type="evidence" value="ECO:0007669"/>
    <property type="project" value="UniProtKB-EC"/>
</dbReference>
<organism evidence="5">
    <name type="scientific">termite gut metagenome</name>
    <dbReference type="NCBI Taxonomy" id="433724"/>
    <lineage>
        <taxon>unclassified sequences</taxon>
        <taxon>metagenomes</taxon>
        <taxon>organismal metagenomes</taxon>
    </lineage>
</organism>
<feature type="domain" description="Amidohydrolase-related" evidence="4">
    <location>
        <begin position="54"/>
        <end position="427"/>
    </location>
</feature>
<dbReference type="EMBL" id="SNRY01004915">
    <property type="protein sequence ID" value="KAA6316340.1"/>
    <property type="molecule type" value="Genomic_DNA"/>
</dbReference>
<keyword evidence="2" id="KW-0479">Metal-binding</keyword>
<dbReference type="Gene3D" id="3.20.20.140">
    <property type="entry name" value="Metal-dependent hydrolases"/>
    <property type="match status" value="1"/>
</dbReference>
<dbReference type="GO" id="GO:0005737">
    <property type="term" value="C:cytoplasm"/>
    <property type="evidence" value="ECO:0007669"/>
    <property type="project" value="TreeGrafter"/>
</dbReference>
<dbReference type="GO" id="GO:0046872">
    <property type="term" value="F:metal ion binding"/>
    <property type="evidence" value="ECO:0007669"/>
    <property type="project" value="UniProtKB-KW"/>
</dbReference>
<dbReference type="InterPro" id="IPR050138">
    <property type="entry name" value="DHOase/Allantoinase_Hydrolase"/>
</dbReference>
<dbReference type="InterPro" id="IPR006680">
    <property type="entry name" value="Amidohydro-rel"/>
</dbReference>
<dbReference type="PROSITE" id="PS00483">
    <property type="entry name" value="DIHYDROOROTASE_2"/>
    <property type="match status" value="1"/>
</dbReference>
<dbReference type="InterPro" id="IPR011059">
    <property type="entry name" value="Metal-dep_hydrolase_composite"/>
</dbReference>
<evidence type="ECO:0000256" key="1">
    <source>
        <dbReference type="ARBA" id="ARBA00001947"/>
    </source>
</evidence>
<dbReference type="GO" id="GO:0004038">
    <property type="term" value="F:allantoinase activity"/>
    <property type="evidence" value="ECO:0007669"/>
    <property type="project" value="TreeGrafter"/>
</dbReference>
<dbReference type="CDD" id="cd01318">
    <property type="entry name" value="DHOase_IIb"/>
    <property type="match status" value="1"/>
</dbReference>
<dbReference type="GO" id="GO:0006145">
    <property type="term" value="P:purine nucleobase catabolic process"/>
    <property type="evidence" value="ECO:0007669"/>
    <property type="project" value="TreeGrafter"/>
</dbReference>
<accession>A0A5J4Q5S9</accession>
<reference evidence="5" key="1">
    <citation type="submission" date="2019-03" db="EMBL/GenBank/DDBJ databases">
        <title>Single cell metagenomics reveals metabolic interactions within the superorganism composed of flagellate Streblomastix strix and complex community of Bacteroidetes bacteria on its surface.</title>
        <authorList>
            <person name="Treitli S.C."/>
            <person name="Kolisko M."/>
            <person name="Husnik F."/>
            <person name="Keeling P."/>
            <person name="Hampl V."/>
        </authorList>
    </citation>
    <scope>NUCLEOTIDE SEQUENCE</scope>
    <source>
        <strain evidence="5">STM</strain>
    </source>
</reference>
<keyword evidence="3 5" id="KW-0378">Hydrolase</keyword>